<accession>A0A183GWB2</accession>
<evidence type="ECO:0000313" key="4">
    <source>
        <dbReference type="WBParaSite" id="HPBE_0002698201-mRNA-1"/>
    </source>
</evidence>
<evidence type="ECO:0000256" key="1">
    <source>
        <dbReference type="SAM" id="Phobius"/>
    </source>
</evidence>
<organism evidence="3 4">
    <name type="scientific">Heligmosomoides polygyrus</name>
    <name type="common">Parasitic roundworm</name>
    <dbReference type="NCBI Taxonomy" id="6339"/>
    <lineage>
        <taxon>Eukaryota</taxon>
        <taxon>Metazoa</taxon>
        <taxon>Ecdysozoa</taxon>
        <taxon>Nematoda</taxon>
        <taxon>Chromadorea</taxon>
        <taxon>Rhabditida</taxon>
        <taxon>Rhabditina</taxon>
        <taxon>Rhabditomorpha</taxon>
        <taxon>Strongyloidea</taxon>
        <taxon>Heligmosomidae</taxon>
        <taxon>Heligmosomoides</taxon>
    </lineage>
</organism>
<reference evidence="2 3" key="1">
    <citation type="submission" date="2018-11" db="EMBL/GenBank/DDBJ databases">
        <authorList>
            <consortium name="Pathogen Informatics"/>
        </authorList>
    </citation>
    <scope>NUCLEOTIDE SEQUENCE [LARGE SCALE GENOMIC DNA]</scope>
</reference>
<feature type="transmembrane region" description="Helical" evidence="1">
    <location>
        <begin position="20"/>
        <end position="44"/>
    </location>
</feature>
<keyword evidence="3" id="KW-1185">Reference proteome</keyword>
<gene>
    <name evidence="2" type="ORF">HPBE_LOCUS26981</name>
</gene>
<dbReference type="WBParaSite" id="HPBE_0002698201-mRNA-1">
    <property type="protein sequence ID" value="HPBE_0002698201-mRNA-1"/>
    <property type="gene ID" value="HPBE_0002698201"/>
</dbReference>
<keyword evidence="1" id="KW-0472">Membrane</keyword>
<dbReference type="AlphaFoldDB" id="A0A183GWB2"/>
<evidence type="ECO:0000313" key="3">
    <source>
        <dbReference type="Proteomes" id="UP000050761"/>
    </source>
</evidence>
<accession>A0A3P8IRM9</accession>
<dbReference type="Proteomes" id="UP000050761">
    <property type="component" value="Unassembled WGS sequence"/>
</dbReference>
<keyword evidence="1" id="KW-0812">Transmembrane</keyword>
<dbReference type="EMBL" id="UZAH01041503">
    <property type="protein sequence ID" value="VDP60293.1"/>
    <property type="molecule type" value="Genomic_DNA"/>
</dbReference>
<keyword evidence="1" id="KW-1133">Transmembrane helix</keyword>
<dbReference type="OrthoDB" id="10502978at2759"/>
<name>A0A183GWB2_HELPZ</name>
<reference evidence="4" key="2">
    <citation type="submission" date="2019-09" db="UniProtKB">
        <authorList>
            <consortium name="WormBaseParasite"/>
        </authorList>
    </citation>
    <scope>IDENTIFICATION</scope>
</reference>
<evidence type="ECO:0000313" key="2">
    <source>
        <dbReference type="EMBL" id="VDP60293.1"/>
    </source>
</evidence>
<sequence length="95" mass="10772">MLESHAEIHHATPPNDVHTTLASIFLVMIPCLFNCTLFFVNVVIYKYIDRQVKREMQEGTTRCFALMDSVLVNLIPTDVLVCLSPSQCNDRLSTT</sequence>
<protein>
    <submittedName>
        <fullName evidence="4">G_PROTEIN_RECEP_F1_2 domain-containing protein</fullName>
    </submittedName>
</protein>
<proteinExistence type="predicted"/>